<dbReference type="SUPFAM" id="SSF55811">
    <property type="entry name" value="Nudix"/>
    <property type="match status" value="1"/>
</dbReference>
<sequence length="165" mass="19214">MTSERIEFEMQHEMRQKYHVLARGIILSGEYLLVAHCIGMDNTFLPGGHVEFREGMQESLSREIFEEMGLQCEVKQYIGAVEAGYEDNNVYHQEINHLFITDVHDIDPTRNPRSMEAHLEFYWIHVNEMDEHNLLPYPVREAVTHCKNGNRTPFWGSDIVSSGEC</sequence>
<evidence type="ECO:0000259" key="3">
    <source>
        <dbReference type="PROSITE" id="PS51462"/>
    </source>
</evidence>
<name>A0AAJ2JXR6_9BACL</name>
<comment type="cofactor">
    <cofactor evidence="1">
        <name>Mg(2+)</name>
        <dbReference type="ChEBI" id="CHEBI:18420"/>
    </cofactor>
</comment>
<dbReference type="InterPro" id="IPR015797">
    <property type="entry name" value="NUDIX_hydrolase-like_dom_sf"/>
</dbReference>
<evidence type="ECO:0000256" key="1">
    <source>
        <dbReference type="ARBA" id="ARBA00001946"/>
    </source>
</evidence>
<organism evidence="4 5">
    <name type="scientific">Paenibacillus suaedae</name>
    <dbReference type="NCBI Taxonomy" id="3077233"/>
    <lineage>
        <taxon>Bacteria</taxon>
        <taxon>Bacillati</taxon>
        <taxon>Bacillota</taxon>
        <taxon>Bacilli</taxon>
        <taxon>Bacillales</taxon>
        <taxon>Paenibacillaceae</taxon>
        <taxon>Paenibacillus</taxon>
    </lineage>
</organism>
<evidence type="ECO:0000313" key="4">
    <source>
        <dbReference type="EMBL" id="MDT8976267.1"/>
    </source>
</evidence>
<dbReference type="Proteomes" id="UP001250538">
    <property type="component" value="Unassembled WGS sequence"/>
</dbReference>
<dbReference type="PANTHER" id="PTHR43046">
    <property type="entry name" value="GDP-MANNOSE MANNOSYL HYDROLASE"/>
    <property type="match status" value="1"/>
</dbReference>
<comment type="caution">
    <text evidence="4">The sequence shown here is derived from an EMBL/GenBank/DDBJ whole genome shotgun (WGS) entry which is preliminary data.</text>
</comment>
<dbReference type="Pfam" id="PF00293">
    <property type="entry name" value="NUDIX"/>
    <property type="match status" value="1"/>
</dbReference>
<accession>A0AAJ2JXR6</accession>
<reference evidence="5" key="1">
    <citation type="submission" date="2023-09" db="EMBL/GenBank/DDBJ databases">
        <title>Paenibacillus sp. chi10 Genome sequencing and assembly.</title>
        <authorList>
            <person name="Kim I."/>
        </authorList>
    </citation>
    <scope>NUCLEOTIDE SEQUENCE [LARGE SCALE GENOMIC DNA]</scope>
    <source>
        <strain evidence="5">chi10</strain>
    </source>
</reference>
<dbReference type="EMBL" id="JAVYAA010000002">
    <property type="protein sequence ID" value="MDT8976267.1"/>
    <property type="molecule type" value="Genomic_DNA"/>
</dbReference>
<dbReference type="PROSITE" id="PS51462">
    <property type="entry name" value="NUDIX"/>
    <property type="match status" value="1"/>
</dbReference>
<gene>
    <name evidence="4" type="ORF">RQP50_08415</name>
</gene>
<dbReference type="GO" id="GO:0016787">
    <property type="term" value="F:hydrolase activity"/>
    <property type="evidence" value="ECO:0007669"/>
    <property type="project" value="UniProtKB-KW"/>
</dbReference>
<dbReference type="RefSeq" id="WP_227775052.1">
    <property type="nucleotide sequence ID" value="NZ_JAVYAA010000002.1"/>
</dbReference>
<feature type="domain" description="Nudix hydrolase" evidence="3">
    <location>
        <begin position="17"/>
        <end position="147"/>
    </location>
</feature>
<dbReference type="AlphaFoldDB" id="A0AAJ2JXR6"/>
<dbReference type="InterPro" id="IPR000086">
    <property type="entry name" value="NUDIX_hydrolase_dom"/>
</dbReference>
<dbReference type="PANTHER" id="PTHR43046:SF14">
    <property type="entry name" value="MUTT_NUDIX FAMILY PROTEIN"/>
    <property type="match status" value="1"/>
</dbReference>
<evidence type="ECO:0000313" key="5">
    <source>
        <dbReference type="Proteomes" id="UP001250538"/>
    </source>
</evidence>
<evidence type="ECO:0000256" key="2">
    <source>
        <dbReference type="ARBA" id="ARBA00022801"/>
    </source>
</evidence>
<protein>
    <submittedName>
        <fullName evidence="4">NUDIX domain-containing protein</fullName>
    </submittedName>
</protein>
<keyword evidence="5" id="KW-1185">Reference proteome</keyword>
<proteinExistence type="predicted"/>
<dbReference type="Gene3D" id="3.90.79.10">
    <property type="entry name" value="Nucleoside Triphosphate Pyrophosphohydrolase"/>
    <property type="match status" value="1"/>
</dbReference>
<keyword evidence="2" id="KW-0378">Hydrolase</keyword>